<dbReference type="EMBL" id="JAGGLR010000017">
    <property type="protein sequence ID" value="MBP2064939.1"/>
    <property type="molecule type" value="Genomic_DNA"/>
</dbReference>
<protein>
    <submittedName>
        <fullName evidence="2">Transposase</fullName>
    </submittedName>
</protein>
<dbReference type="AlphaFoldDB" id="A0A060ZVF0"/>
<reference evidence="2 3" key="2">
    <citation type="submission" date="2021-03" db="EMBL/GenBank/DDBJ databases">
        <title>Genomic Encyclopedia of Type Strains, Phase IV (KMG-IV): sequencing the most valuable type-strain genomes for metagenomic binning, comparative biology and taxonomic classification.</title>
        <authorList>
            <person name="Goeker M."/>
        </authorList>
    </citation>
    <scope>NUCLEOTIDE SEQUENCE [LARGE SCALE GENOMIC DNA]</scope>
    <source>
        <strain evidence="2 3">DSM 41954</strain>
    </source>
</reference>
<dbReference type="EMBL" id="LK022848">
    <property type="protein sequence ID" value="CDR10115.1"/>
    <property type="molecule type" value="Genomic_DNA"/>
</dbReference>
<evidence type="ECO:0000313" key="3">
    <source>
        <dbReference type="Proteomes" id="UP000756710"/>
    </source>
</evidence>
<keyword evidence="3" id="KW-1185">Reference proteome</keyword>
<gene>
    <name evidence="2" type="ORF">J2Z30_005965</name>
    <name evidence="1" type="ORF">SIRAN6696</name>
</gene>
<name>A0A060ZVF0_9ACTN</name>
<reference evidence="1" key="1">
    <citation type="submission" date="2014-05" db="EMBL/GenBank/DDBJ databases">
        <authorList>
            <person name="Horn Fabian"/>
        </authorList>
    </citation>
    <scope>NUCLEOTIDE SEQUENCE</scope>
</reference>
<proteinExistence type="predicted"/>
<dbReference type="RefSeq" id="WP_052701602.1">
    <property type="nucleotide sequence ID" value="NZ_BAABDR010000007.1"/>
</dbReference>
<sequence>MLFTKNFDVEWTNNRADRALRMVKLRMAGSVCWRRVESAGWHRTARPCLGTARHHGIDLVEALRDAFNGAPWMPSLPRTPRDALNSYACASIG</sequence>
<evidence type="ECO:0000313" key="1">
    <source>
        <dbReference type="EMBL" id="CDR10115.1"/>
    </source>
</evidence>
<accession>A0A060ZVF0</accession>
<dbReference type="Proteomes" id="UP000756710">
    <property type="component" value="Unassembled WGS sequence"/>
</dbReference>
<dbReference type="HOGENOM" id="CLU_2398359_0_0_11"/>
<dbReference type="GeneID" id="32467294"/>
<dbReference type="PATRIC" id="fig|576784.4.peg.6834"/>
<evidence type="ECO:0000313" key="2">
    <source>
        <dbReference type="EMBL" id="MBP2064939.1"/>
    </source>
</evidence>
<organism evidence="1">
    <name type="scientific">Streptomyces iranensis</name>
    <dbReference type="NCBI Taxonomy" id="576784"/>
    <lineage>
        <taxon>Bacteria</taxon>
        <taxon>Bacillati</taxon>
        <taxon>Actinomycetota</taxon>
        <taxon>Actinomycetes</taxon>
        <taxon>Kitasatosporales</taxon>
        <taxon>Streptomycetaceae</taxon>
        <taxon>Streptomyces</taxon>
        <taxon>Streptomyces violaceusniger group</taxon>
    </lineage>
</organism>